<dbReference type="Gene3D" id="1.10.10.10">
    <property type="entry name" value="Winged helix-like DNA-binding domain superfamily/Winged helix DNA-binding domain"/>
    <property type="match status" value="1"/>
</dbReference>
<dbReference type="EMBL" id="BSDP01000001">
    <property type="protein sequence ID" value="GLI28733.1"/>
    <property type="molecule type" value="Genomic_DNA"/>
</dbReference>
<dbReference type="CDD" id="cd00077">
    <property type="entry name" value="HDc"/>
    <property type="match status" value="1"/>
</dbReference>
<dbReference type="PROSITE" id="PS50043">
    <property type="entry name" value="HTH_LUXR_2"/>
    <property type="match status" value="1"/>
</dbReference>
<evidence type="ECO:0000259" key="2">
    <source>
        <dbReference type="PROSITE" id="PS51832"/>
    </source>
</evidence>
<dbReference type="Gene3D" id="1.10.3210.10">
    <property type="entry name" value="Hypothetical protein af1432"/>
    <property type="match status" value="2"/>
</dbReference>
<dbReference type="GO" id="GO:0006355">
    <property type="term" value="P:regulation of DNA-templated transcription"/>
    <property type="evidence" value="ECO:0007669"/>
    <property type="project" value="InterPro"/>
</dbReference>
<accession>A0A9W6D332</accession>
<dbReference type="PANTHER" id="PTHR45228">
    <property type="entry name" value="CYCLIC DI-GMP PHOSPHODIESTERASE TM_0186-RELATED"/>
    <property type="match status" value="1"/>
</dbReference>
<keyword evidence="4" id="KW-1185">Reference proteome</keyword>
<dbReference type="Pfam" id="PF00196">
    <property type="entry name" value="GerE"/>
    <property type="match status" value="1"/>
</dbReference>
<dbReference type="Proteomes" id="UP001144396">
    <property type="component" value="Unassembled WGS sequence"/>
</dbReference>
<dbReference type="InterPro" id="IPR037522">
    <property type="entry name" value="HD_GYP_dom"/>
</dbReference>
<dbReference type="SUPFAM" id="SSF46894">
    <property type="entry name" value="C-terminal effector domain of the bipartite response regulators"/>
    <property type="match status" value="1"/>
</dbReference>
<dbReference type="SUPFAM" id="SSF109604">
    <property type="entry name" value="HD-domain/PDEase-like"/>
    <property type="match status" value="1"/>
</dbReference>
<dbReference type="PROSITE" id="PS51832">
    <property type="entry name" value="HD_GYP"/>
    <property type="match status" value="1"/>
</dbReference>
<evidence type="ECO:0000313" key="4">
    <source>
        <dbReference type="Proteomes" id="UP001144396"/>
    </source>
</evidence>
<dbReference type="SMART" id="SM00421">
    <property type="entry name" value="HTH_LUXR"/>
    <property type="match status" value="1"/>
</dbReference>
<dbReference type="GO" id="GO:0003677">
    <property type="term" value="F:DNA binding"/>
    <property type="evidence" value="ECO:0007669"/>
    <property type="project" value="InterPro"/>
</dbReference>
<dbReference type="PRINTS" id="PR00038">
    <property type="entry name" value="HTHLUXR"/>
</dbReference>
<dbReference type="Pfam" id="PF13487">
    <property type="entry name" value="HD_5"/>
    <property type="match status" value="1"/>
</dbReference>
<dbReference type="RefSeq" id="WP_281886379.1">
    <property type="nucleotide sequence ID" value="NZ_BSDP01000001.1"/>
</dbReference>
<feature type="domain" description="HTH luxR-type" evidence="1">
    <location>
        <begin position="448"/>
        <end position="513"/>
    </location>
</feature>
<evidence type="ECO:0008006" key="5">
    <source>
        <dbReference type="Google" id="ProtNLM"/>
    </source>
</evidence>
<evidence type="ECO:0000313" key="3">
    <source>
        <dbReference type="EMBL" id="GLI28733.1"/>
    </source>
</evidence>
<gene>
    <name evidence="3" type="ORF">ARHIZOSPH14_29750</name>
</gene>
<organism evidence="3 4">
    <name type="scientific">Agromyces rhizosphaerae</name>
    <dbReference type="NCBI Taxonomy" id="88374"/>
    <lineage>
        <taxon>Bacteria</taxon>
        <taxon>Bacillati</taxon>
        <taxon>Actinomycetota</taxon>
        <taxon>Actinomycetes</taxon>
        <taxon>Micrococcales</taxon>
        <taxon>Microbacteriaceae</taxon>
        <taxon>Agromyces</taxon>
    </lineage>
</organism>
<dbReference type="AlphaFoldDB" id="A0A9W6D332"/>
<evidence type="ECO:0000259" key="1">
    <source>
        <dbReference type="PROSITE" id="PS50043"/>
    </source>
</evidence>
<feature type="domain" description="HD-GYP" evidence="2">
    <location>
        <begin position="258"/>
        <end position="454"/>
    </location>
</feature>
<dbReference type="InterPro" id="IPR052020">
    <property type="entry name" value="Cyclic_di-GMP/3'3'-cGAMP_PDE"/>
</dbReference>
<dbReference type="InterPro" id="IPR016032">
    <property type="entry name" value="Sig_transdc_resp-reg_C-effctor"/>
</dbReference>
<dbReference type="PANTHER" id="PTHR45228:SF5">
    <property type="entry name" value="CYCLIC DI-GMP PHOSPHODIESTERASE VC_1348-RELATED"/>
    <property type="match status" value="1"/>
</dbReference>
<protein>
    <recommendedName>
        <fullName evidence="5">HD domain-containing protein</fullName>
    </recommendedName>
</protein>
<reference evidence="3" key="1">
    <citation type="submission" date="2022-12" db="EMBL/GenBank/DDBJ databases">
        <title>Reference genome sequencing for broad-spectrum identification of bacterial and archaeal isolates by mass spectrometry.</title>
        <authorList>
            <person name="Sekiguchi Y."/>
            <person name="Tourlousse D.M."/>
        </authorList>
    </citation>
    <scope>NUCLEOTIDE SEQUENCE</scope>
    <source>
        <strain evidence="3">14</strain>
    </source>
</reference>
<comment type="caution">
    <text evidence="3">The sequence shown here is derived from an EMBL/GenBank/DDBJ whole genome shotgun (WGS) entry which is preliminary data.</text>
</comment>
<sequence length="529" mass="56363">MTGTGSGERVRTTEIVAALSLAIDYGMGRPLEQGMQAAVIAARLARAIGVDAETERAAWLTALLLHVTCTTDAHVGARVMAPGATPTHIDPILFGSAGEQLRGAYRALGVGHPNPIERTVHRATEMTRWARTRTGHFTAVCEVGPMLSARLGLPAAVADGLAMVTERWDGNGLPHRRSAEDLPVSLRIAHVAVDSGFQSLTRSIDEVADVVRRREGAAFDPVVTGAFLGDPGAFLAREPDSFDREVVDREPRPHLELADEGLDDALAAFGDFADLAAPCLAGHSSRVSRLAARAAALAGYGAADVTRVRRAGSVHDIGAVTVWADVWDKPEPLGRDDLEQVRLHPYHTQQVLGSSPFLATLDPIASHHHEAMDGSGYHRGESGDAIPPLARMLAAADAFRLRAEPRHDRPGMTPEESARELRRDAAAGRLDAECVTAVLEAAGEPIGDVPRPAGLTRREVQVVARLARGEATKQIARDLGIAVKTADRHVQNAYAKMGVSSRPAATLFAMQHGLMAWGELPIETSPARS</sequence>
<dbReference type="CDD" id="cd06170">
    <property type="entry name" value="LuxR_C_like"/>
    <property type="match status" value="1"/>
</dbReference>
<dbReference type="InterPro" id="IPR003607">
    <property type="entry name" value="HD/PDEase_dom"/>
</dbReference>
<name>A0A9W6D332_9MICO</name>
<dbReference type="InterPro" id="IPR000792">
    <property type="entry name" value="Tscrpt_reg_LuxR_C"/>
</dbReference>
<proteinExistence type="predicted"/>
<dbReference type="InterPro" id="IPR036388">
    <property type="entry name" value="WH-like_DNA-bd_sf"/>
</dbReference>